<proteinExistence type="predicted"/>
<sequence>MIKRIILISLVAVFAYYAGIQGITPGNITDWFEGNKITETLKSTLSKTLELAEEKQVAEKAGNLIDDLKENVSD</sequence>
<evidence type="ECO:0000313" key="1">
    <source>
        <dbReference type="EMBL" id="SUZ50468.1"/>
    </source>
</evidence>
<name>A0A381N9R7_9ZZZZ</name>
<accession>A0A381N9R7</accession>
<protein>
    <submittedName>
        <fullName evidence="1">Uncharacterized protein</fullName>
    </submittedName>
</protein>
<reference evidence="1" key="1">
    <citation type="submission" date="2018-05" db="EMBL/GenBank/DDBJ databases">
        <authorList>
            <person name="Lanie J.A."/>
            <person name="Ng W.-L."/>
            <person name="Kazmierczak K.M."/>
            <person name="Andrzejewski T.M."/>
            <person name="Davidsen T.M."/>
            <person name="Wayne K.J."/>
            <person name="Tettelin H."/>
            <person name="Glass J.I."/>
            <person name="Rusch D."/>
            <person name="Podicherti R."/>
            <person name="Tsui H.-C.T."/>
            <person name="Winkler M.E."/>
        </authorList>
    </citation>
    <scope>NUCLEOTIDE SEQUENCE</scope>
</reference>
<organism evidence="1">
    <name type="scientific">marine metagenome</name>
    <dbReference type="NCBI Taxonomy" id="408172"/>
    <lineage>
        <taxon>unclassified sequences</taxon>
        <taxon>metagenomes</taxon>
        <taxon>ecological metagenomes</taxon>
    </lineage>
</organism>
<dbReference type="AlphaFoldDB" id="A0A381N9R7"/>
<gene>
    <name evidence="1" type="ORF">METZ01_LOCUS3322</name>
</gene>
<dbReference type="EMBL" id="UINC01000172">
    <property type="protein sequence ID" value="SUZ50468.1"/>
    <property type="molecule type" value="Genomic_DNA"/>
</dbReference>